<name>A0A4Q2JJU4_9MICO</name>
<evidence type="ECO:0000313" key="1">
    <source>
        <dbReference type="EMBL" id="RXZ48375.1"/>
    </source>
</evidence>
<keyword evidence="2" id="KW-1185">Reference proteome</keyword>
<dbReference type="Proteomes" id="UP000292881">
    <property type="component" value="Unassembled WGS sequence"/>
</dbReference>
<dbReference type="EMBL" id="SDPL01000093">
    <property type="protein sequence ID" value="RXZ48375.1"/>
    <property type="molecule type" value="Genomic_DNA"/>
</dbReference>
<evidence type="ECO:0000313" key="2">
    <source>
        <dbReference type="Proteomes" id="UP000292881"/>
    </source>
</evidence>
<dbReference type="RefSeq" id="WP_165307436.1">
    <property type="nucleotide sequence ID" value="NZ_SDPL01000093.1"/>
</dbReference>
<reference evidence="1 2" key="1">
    <citation type="submission" date="2019-01" db="EMBL/GenBank/DDBJ databases">
        <authorList>
            <person name="Li J."/>
        </authorList>
    </citation>
    <scope>NUCLEOTIDE SEQUENCE [LARGE SCALE GENOMIC DNA]</scope>
    <source>
        <strain evidence="1 2">CGMCC 4.7180</strain>
    </source>
</reference>
<sequence>MARSLTVADLVDRLDLPAELAGPSDAQVSGVRIVDDLDGLQRVEPATAVVLTGAVAAESWSVDMAVRVAWERAASCVVVTSADAHTGATRALAERLAIAVLSVAAPPLDAAVRVATIVAADEASAAGTLSAAARSFGAPTLSPKRAVALLQKVLPALRFALVDAAGAAVAGALPPATAAVPAAVAPLEVSVPFPHRAGAARLLAFPDRAAQAGPVAEQVMQLAVPPLTAWAALRRLEELRSTESSAALLREVIAVDGAPGGRLRAVLAARGWPLETPLRFVVLLPEGGVESELFGSSVLEVAAEQRAVAWAAPFRDAWALLLPERRSRSASQLAAIVDGVLDGDGLALRASAGISAAVPVGEPVSAALDAALAAARVARARAQRVQFADRIG</sequence>
<protein>
    <recommendedName>
        <fullName evidence="3">PucR family transcriptional regulator</fullName>
    </recommendedName>
</protein>
<accession>A0A4Q2JJU4</accession>
<proteinExistence type="predicted"/>
<feature type="non-terminal residue" evidence="1">
    <location>
        <position position="392"/>
    </location>
</feature>
<comment type="caution">
    <text evidence="1">The sequence shown here is derived from an EMBL/GenBank/DDBJ whole genome shotgun (WGS) entry which is preliminary data.</text>
</comment>
<evidence type="ECO:0008006" key="3">
    <source>
        <dbReference type="Google" id="ProtNLM"/>
    </source>
</evidence>
<organism evidence="1 2">
    <name type="scientific">Agromyces binzhouensis</name>
    <dbReference type="NCBI Taxonomy" id="1817495"/>
    <lineage>
        <taxon>Bacteria</taxon>
        <taxon>Bacillati</taxon>
        <taxon>Actinomycetota</taxon>
        <taxon>Actinomycetes</taxon>
        <taxon>Micrococcales</taxon>
        <taxon>Microbacteriaceae</taxon>
        <taxon>Agromyces</taxon>
    </lineage>
</organism>
<dbReference type="AlphaFoldDB" id="A0A4Q2JJU4"/>
<gene>
    <name evidence="1" type="ORF">ESO86_06755</name>
</gene>